<dbReference type="AlphaFoldDB" id="A0A379MTZ0"/>
<keyword evidence="3" id="KW-0645">Protease</keyword>
<accession>A0A379MTZ0</accession>
<dbReference type="RefSeq" id="WP_051214432.1">
    <property type="nucleotide sequence ID" value="NZ_UGVL01000001.1"/>
</dbReference>
<dbReference type="STRING" id="880526.GCA_000427365_01504"/>
<dbReference type="Gene3D" id="2.70.70.10">
    <property type="entry name" value="Glucose Permease (Domain IIA)"/>
    <property type="match status" value="1"/>
</dbReference>
<evidence type="ECO:0000256" key="8">
    <source>
        <dbReference type="SAM" id="Phobius"/>
    </source>
</evidence>
<dbReference type="CDD" id="cd12797">
    <property type="entry name" value="M23_peptidase"/>
    <property type="match status" value="1"/>
</dbReference>
<comment type="cofactor">
    <cofactor evidence="1">
        <name>Zn(2+)</name>
        <dbReference type="ChEBI" id="CHEBI:29105"/>
    </cofactor>
</comment>
<dbReference type="GO" id="GO:0046872">
    <property type="term" value="F:metal ion binding"/>
    <property type="evidence" value="ECO:0007669"/>
    <property type="project" value="UniProtKB-KW"/>
</dbReference>
<feature type="domain" description="M23ase beta-sheet core" evidence="9">
    <location>
        <begin position="318"/>
        <end position="413"/>
    </location>
</feature>
<keyword evidence="8" id="KW-0812">Transmembrane</keyword>
<dbReference type="InterPro" id="IPR045834">
    <property type="entry name" value="Csd3_N2"/>
</dbReference>
<evidence type="ECO:0000256" key="2">
    <source>
        <dbReference type="ARBA" id="ARBA00004196"/>
    </source>
</evidence>
<dbReference type="Pfam" id="PF19425">
    <property type="entry name" value="Csd3_N2"/>
    <property type="match status" value="1"/>
</dbReference>
<dbReference type="EC" id="3.4.24.75" evidence="11"/>
<dbReference type="OrthoDB" id="9810477at2"/>
<feature type="transmembrane region" description="Helical" evidence="8">
    <location>
        <begin position="25"/>
        <end position="44"/>
    </location>
</feature>
<evidence type="ECO:0000256" key="4">
    <source>
        <dbReference type="ARBA" id="ARBA00022723"/>
    </source>
</evidence>
<keyword evidence="5 11" id="KW-0378">Hydrolase</keyword>
<dbReference type="InterPro" id="IPR011055">
    <property type="entry name" value="Dup_hybrid_motif"/>
</dbReference>
<reference evidence="11 12" key="1">
    <citation type="submission" date="2018-06" db="EMBL/GenBank/DDBJ databases">
        <authorList>
            <consortium name="Pathogen Informatics"/>
            <person name="Doyle S."/>
        </authorList>
    </citation>
    <scope>NUCLEOTIDE SEQUENCE [LARGE SCALE GENOMIC DNA]</scope>
    <source>
        <strain evidence="11 12">NCTC11190</strain>
    </source>
</reference>
<evidence type="ECO:0000256" key="3">
    <source>
        <dbReference type="ARBA" id="ARBA00022670"/>
    </source>
</evidence>
<feature type="domain" description="Csd3-like second N-terminal" evidence="10">
    <location>
        <begin position="188"/>
        <end position="305"/>
    </location>
</feature>
<dbReference type="PANTHER" id="PTHR21666:SF288">
    <property type="entry name" value="CELL DIVISION PROTEIN YTFB"/>
    <property type="match status" value="1"/>
</dbReference>
<dbReference type="GO" id="GO:0030313">
    <property type="term" value="C:cell envelope"/>
    <property type="evidence" value="ECO:0007669"/>
    <property type="project" value="UniProtKB-SubCell"/>
</dbReference>
<dbReference type="InterPro" id="IPR016047">
    <property type="entry name" value="M23ase_b-sheet_dom"/>
</dbReference>
<comment type="subcellular location">
    <subcellularLocation>
        <location evidence="2">Cell envelope</location>
    </subcellularLocation>
</comment>
<sequence length="452" mass="51307">MAQDSPNKNAPTFYRIFRRAVRRHPLVLVFLILLAVILVLGILLCVKRCSHSLGAEYYAPSGLAPLEACSRLDSIVLQPQRQAYGLPVEDYEIERGEIESGETFSRLLNQRYNVNISIVNRLIELSKGKFELRDIRAGQTYTAFLTPDSAQTLCYLVYERNKTDYVTFAMCDSVYVRVDRKEVTSEERYAEGVINSSLFATIYENDLPEDLATRMSKIFEYTIDFYALQKGDKFRVVYEEMFIDTVSIGIGTIHGVEFTHAGKEYRGYRFFQDNEWGYWDDKGASLKKAILMSPLSFNARVTSRFGSRIHPIKRIRRQHNGVDYACPVGTPVRAVASGVVTRRGWDPFGGGNRIWLKHANGYESAYLHLSRFAVKQGQRVAQGQVIAYSGNTGGSTGPHLDYRLKKNGKYINPLTNTSQPSTPIKAGNKAAFDQMKRDVNKVMEAYGQQRRK</sequence>
<evidence type="ECO:0000259" key="10">
    <source>
        <dbReference type="Pfam" id="PF19425"/>
    </source>
</evidence>
<name>A0A379MTZ0_9BACT</name>
<dbReference type="InterPro" id="IPR050570">
    <property type="entry name" value="Cell_wall_metabolism_enzyme"/>
</dbReference>
<evidence type="ECO:0000256" key="7">
    <source>
        <dbReference type="ARBA" id="ARBA00023049"/>
    </source>
</evidence>
<evidence type="ECO:0000313" key="12">
    <source>
        <dbReference type="Proteomes" id="UP000255233"/>
    </source>
</evidence>
<keyword evidence="4" id="KW-0479">Metal-binding</keyword>
<proteinExistence type="predicted"/>
<evidence type="ECO:0000313" key="11">
    <source>
        <dbReference type="EMBL" id="SUE35071.1"/>
    </source>
</evidence>
<protein>
    <submittedName>
        <fullName evidence="11">Glycyl-glycine endopeptidase ALE-1</fullName>
        <ecNumber evidence="11">3.4.24.75</ecNumber>
    </submittedName>
</protein>
<keyword evidence="12" id="KW-1185">Reference proteome</keyword>
<dbReference type="EMBL" id="UGVL01000001">
    <property type="protein sequence ID" value="SUE35071.1"/>
    <property type="molecule type" value="Genomic_DNA"/>
</dbReference>
<dbReference type="SUPFAM" id="SSF51261">
    <property type="entry name" value="Duplicated hybrid motif"/>
    <property type="match status" value="1"/>
</dbReference>
<dbReference type="Gene3D" id="3.10.450.350">
    <property type="match status" value="1"/>
</dbReference>
<evidence type="ECO:0000256" key="5">
    <source>
        <dbReference type="ARBA" id="ARBA00022801"/>
    </source>
</evidence>
<gene>
    <name evidence="11" type="ORF">NCTC11190_02316</name>
</gene>
<dbReference type="GO" id="GO:0006508">
    <property type="term" value="P:proteolysis"/>
    <property type="evidence" value="ECO:0007669"/>
    <property type="project" value="UniProtKB-KW"/>
</dbReference>
<evidence type="ECO:0000256" key="6">
    <source>
        <dbReference type="ARBA" id="ARBA00022833"/>
    </source>
</evidence>
<dbReference type="GO" id="GO:0004222">
    <property type="term" value="F:metalloendopeptidase activity"/>
    <property type="evidence" value="ECO:0007669"/>
    <property type="project" value="TreeGrafter"/>
</dbReference>
<evidence type="ECO:0000256" key="1">
    <source>
        <dbReference type="ARBA" id="ARBA00001947"/>
    </source>
</evidence>
<dbReference type="PANTHER" id="PTHR21666">
    <property type="entry name" value="PEPTIDASE-RELATED"/>
    <property type="match status" value="1"/>
</dbReference>
<keyword evidence="7" id="KW-0482">Metalloprotease</keyword>
<keyword evidence="6" id="KW-0862">Zinc</keyword>
<dbReference type="Proteomes" id="UP000255233">
    <property type="component" value="Unassembled WGS sequence"/>
</dbReference>
<organism evidence="11 12">
    <name type="scientific">Rikenella microfusus</name>
    <dbReference type="NCBI Taxonomy" id="28139"/>
    <lineage>
        <taxon>Bacteria</taxon>
        <taxon>Pseudomonadati</taxon>
        <taxon>Bacteroidota</taxon>
        <taxon>Bacteroidia</taxon>
        <taxon>Bacteroidales</taxon>
        <taxon>Rikenellaceae</taxon>
        <taxon>Rikenella</taxon>
    </lineage>
</organism>
<evidence type="ECO:0000259" key="9">
    <source>
        <dbReference type="Pfam" id="PF01551"/>
    </source>
</evidence>
<keyword evidence="8" id="KW-0472">Membrane</keyword>
<dbReference type="Pfam" id="PF01551">
    <property type="entry name" value="Peptidase_M23"/>
    <property type="match status" value="1"/>
</dbReference>
<keyword evidence="8" id="KW-1133">Transmembrane helix</keyword>